<feature type="compositionally biased region" description="Basic and acidic residues" evidence="1">
    <location>
        <begin position="31"/>
        <end position="65"/>
    </location>
</feature>
<evidence type="ECO:0000313" key="3">
    <source>
        <dbReference type="Proteomes" id="UP000050424"/>
    </source>
</evidence>
<feature type="region of interest" description="Disordered" evidence="1">
    <location>
        <begin position="1"/>
        <end position="65"/>
    </location>
</feature>
<dbReference type="Proteomes" id="UP000050424">
    <property type="component" value="Unassembled WGS sequence"/>
</dbReference>
<proteinExistence type="predicted"/>
<organism evidence="2 3">
    <name type="scientific">Neonectria ditissima</name>
    <dbReference type="NCBI Taxonomy" id="78410"/>
    <lineage>
        <taxon>Eukaryota</taxon>
        <taxon>Fungi</taxon>
        <taxon>Dikarya</taxon>
        <taxon>Ascomycota</taxon>
        <taxon>Pezizomycotina</taxon>
        <taxon>Sordariomycetes</taxon>
        <taxon>Hypocreomycetidae</taxon>
        <taxon>Hypocreales</taxon>
        <taxon>Nectriaceae</taxon>
        <taxon>Neonectria</taxon>
    </lineage>
</organism>
<gene>
    <name evidence="2" type="ORF">AK830_g11018</name>
</gene>
<keyword evidence="3" id="KW-1185">Reference proteome</keyword>
<evidence type="ECO:0000313" key="2">
    <source>
        <dbReference type="EMBL" id="KPM35543.1"/>
    </source>
</evidence>
<dbReference type="OrthoDB" id="5375886at2759"/>
<comment type="caution">
    <text evidence="2">The sequence shown here is derived from an EMBL/GenBank/DDBJ whole genome shotgun (WGS) entry which is preliminary data.</text>
</comment>
<accession>A0A0P7ANG3</accession>
<protein>
    <submittedName>
        <fullName evidence="2">Uncharacterized protein</fullName>
    </submittedName>
</protein>
<evidence type="ECO:0000256" key="1">
    <source>
        <dbReference type="SAM" id="MobiDB-lite"/>
    </source>
</evidence>
<sequence>MPEGRESPDPERQSGKQIHDPPGSGQGLQETDNKDPKDQLKNLESNPKDVMEDAREKMFAKTEKK</sequence>
<dbReference type="AlphaFoldDB" id="A0A0P7ANG3"/>
<dbReference type="EMBL" id="LKCW01000246">
    <property type="protein sequence ID" value="KPM35543.1"/>
    <property type="molecule type" value="Genomic_DNA"/>
</dbReference>
<name>A0A0P7ANG3_9HYPO</name>
<reference evidence="2 3" key="1">
    <citation type="submission" date="2015-09" db="EMBL/GenBank/DDBJ databases">
        <title>Draft genome of a European isolate of the apple canker pathogen Neonectria ditissima.</title>
        <authorList>
            <person name="Gomez-Cortecero A."/>
            <person name="Harrison R.J."/>
            <person name="Armitage A.D."/>
        </authorList>
    </citation>
    <scope>NUCLEOTIDE SEQUENCE [LARGE SCALE GENOMIC DNA]</scope>
    <source>
        <strain evidence="2 3">R09/05</strain>
    </source>
</reference>
<feature type="compositionally biased region" description="Basic and acidic residues" evidence="1">
    <location>
        <begin position="1"/>
        <end position="19"/>
    </location>
</feature>